<dbReference type="RefSeq" id="XP_009065744.1">
    <property type="nucleotide sequence ID" value="XM_009067496.1"/>
</dbReference>
<feature type="active site" evidence="5">
    <location>
        <position position="43"/>
    </location>
</feature>
<keyword evidence="3 5" id="KW-0378">Hydrolase</keyword>
<dbReference type="InterPro" id="IPR017968">
    <property type="entry name" value="Acylphosphatase_CS"/>
</dbReference>
<dbReference type="GeneID" id="20245231"/>
<dbReference type="EMBL" id="KB203660">
    <property type="protein sequence ID" value="ESO83485.1"/>
    <property type="molecule type" value="Genomic_DNA"/>
</dbReference>
<organism evidence="8 9">
    <name type="scientific">Lottia gigantea</name>
    <name type="common">Giant owl limpet</name>
    <dbReference type="NCBI Taxonomy" id="225164"/>
    <lineage>
        <taxon>Eukaryota</taxon>
        <taxon>Metazoa</taxon>
        <taxon>Spiralia</taxon>
        <taxon>Lophotrochozoa</taxon>
        <taxon>Mollusca</taxon>
        <taxon>Gastropoda</taxon>
        <taxon>Patellogastropoda</taxon>
        <taxon>Lottioidea</taxon>
        <taxon>Lottiidae</taxon>
        <taxon>Lottia</taxon>
    </lineage>
</organism>
<gene>
    <name evidence="8" type="ORF">LOTGIDRAFT_197158</name>
</gene>
<comment type="similarity">
    <text evidence="1 6">Belongs to the acylphosphatase family.</text>
</comment>
<reference evidence="8 9" key="1">
    <citation type="journal article" date="2013" name="Nature">
        <title>Insights into bilaterian evolution from three spiralian genomes.</title>
        <authorList>
            <person name="Simakov O."/>
            <person name="Marletaz F."/>
            <person name="Cho S.J."/>
            <person name="Edsinger-Gonzales E."/>
            <person name="Havlak P."/>
            <person name="Hellsten U."/>
            <person name="Kuo D.H."/>
            <person name="Larsson T."/>
            <person name="Lv J."/>
            <person name="Arendt D."/>
            <person name="Savage R."/>
            <person name="Osoegawa K."/>
            <person name="de Jong P."/>
            <person name="Grimwood J."/>
            <person name="Chapman J.A."/>
            <person name="Shapiro H."/>
            <person name="Aerts A."/>
            <person name="Otillar R.P."/>
            <person name="Terry A.Y."/>
            <person name="Boore J.L."/>
            <person name="Grigoriev I.V."/>
            <person name="Lindberg D.R."/>
            <person name="Seaver E.C."/>
            <person name="Weisblat D.A."/>
            <person name="Putnam N.H."/>
            <person name="Rokhsar D.S."/>
        </authorList>
    </citation>
    <scope>NUCLEOTIDE SEQUENCE [LARGE SCALE GENOMIC DNA]</scope>
</reference>
<dbReference type="InterPro" id="IPR001792">
    <property type="entry name" value="Acylphosphatase-like_dom"/>
</dbReference>
<dbReference type="FunFam" id="3.30.70.100:FF:000011">
    <property type="entry name" value="Acylphosphatase"/>
    <property type="match status" value="1"/>
</dbReference>
<evidence type="ECO:0000256" key="2">
    <source>
        <dbReference type="ARBA" id="ARBA00012150"/>
    </source>
</evidence>
<dbReference type="InterPro" id="IPR036046">
    <property type="entry name" value="Acylphosphatase-like_dom_sf"/>
</dbReference>
<evidence type="ECO:0000256" key="5">
    <source>
        <dbReference type="PROSITE-ProRule" id="PRU00520"/>
    </source>
</evidence>
<dbReference type="SUPFAM" id="SSF54975">
    <property type="entry name" value="Acylphosphatase/BLUF domain-like"/>
    <property type="match status" value="1"/>
</dbReference>
<dbReference type="EC" id="3.6.1.7" evidence="2 5"/>
<dbReference type="OMA" id="WVRNTSH"/>
<dbReference type="Pfam" id="PF00708">
    <property type="entry name" value="Acylphosphatase"/>
    <property type="match status" value="1"/>
</dbReference>
<dbReference type="AlphaFoldDB" id="V3ZM27"/>
<dbReference type="GO" id="GO:0003998">
    <property type="term" value="F:acylphosphatase activity"/>
    <property type="evidence" value="ECO:0007669"/>
    <property type="project" value="UniProtKB-EC"/>
</dbReference>
<dbReference type="OrthoDB" id="7961613at2759"/>
<accession>V3ZM27</accession>
<evidence type="ECO:0000256" key="4">
    <source>
        <dbReference type="ARBA" id="ARBA00047645"/>
    </source>
</evidence>
<dbReference type="KEGG" id="lgi:LOTGIDRAFT_197158"/>
<sequence>MAARAKKFLSFDFEIFGKVQGVFFRKHTKKAAENLNLVGWVRNTGHKTVVGVVQGPEEKVIQMREWLSTKGSPNSVIEKSVFHNERYLQKADFNKFEIKRH</sequence>
<dbReference type="CTD" id="20245231"/>
<protein>
    <recommendedName>
        <fullName evidence="2 5">acylphosphatase</fullName>
        <ecNumber evidence="2 5">3.6.1.7</ecNumber>
    </recommendedName>
</protein>
<name>V3ZM27_LOTGI</name>
<proteinExistence type="inferred from homology"/>
<evidence type="ECO:0000259" key="7">
    <source>
        <dbReference type="PROSITE" id="PS51160"/>
    </source>
</evidence>
<dbReference type="PANTHER" id="PTHR10029">
    <property type="entry name" value="ACYLPHOSPHATASE"/>
    <property type="match status" value="1"/>
</dbReference>
<feature type="domain" description="Acylphosphatase-like" evidence="7">
    <location>
        <begin position="10"/>
        <end position="100"/>
    </location>
</feature>
<evidence type="ECO:0000256" key="1">
    <source>
        <dbReference type="ARBA" id="ARBA00005614"/>
    </source>
</evidence>
<dbReference type="Proteomes" id="UP000030746">
    <property type="component" value="Unassembled WGS sequence"/>
</dbReference>
<evidence type="ECO:0000256" key="3">
    <source>
        <dbReference type="ARBA" id="ARBA00022801"/>
    </source>
</evidence>
<dbReference type="PROSITE" id="PS00150">
    <property type="entry name" value="ACYLPHOSPHATASE_1"/>
    <property type="match status" value="1"/>
</dbReference>
<dbReference type="PROSITE" id="PS51160">
    <property type="entry name" value="ACYLPHOSPHATASE_3"/>
    <property type="match status" value="1"/>
</dbReference>
<evidence type="ECO:0000313" key="8">
    <source>
        <dbReference type="EMBL" id="ESO83485.1"/>
    </source>
</evidence>
<dbReference type="InterPro" id="IPR020456">
    <property type="entry name" value="Acylphosphatase"/>
</dbReference>
<comment type="catalytic activity">
    <reaction evidence="4 5">
        <text>an acyl phosphate + H2O = a carboxylate + phosphate + H(+)</text>
        <dbReference type="Rhea" id="RHEA:14965"/>
        <dbReference type="ChEBI" id="CHEBI:15377"/>
        <dbReference type="ChEBI" id="CHEBI:15378"/>
        <dbReference type="ChEBI" id="CHEBI:29067"/>
        <dbReference type="ChEBI" id="CHEBI:43474"/>
        <dbReference type="ChEBI" id="CHEBI:59918"/>
        <dbReference type="EC" id="3.6.1.7"/>
    </reaction>
</comment>
<dbReference type="Gene3D" id="3.30.70.100">
    <property type="match status" value="1"/>
</dbReference>
<feature type="active site" evidence="5">
    <location>
        <position position="25"/>
    </location>
</feature>
<evidence type="ECO:0000256" key="6">
    <source>
        <dbReference type="RuleBase" id="RU004168"/>
    </source>
</evidence>
<dbReference type="PANTHER" id="PTHR10029:SF3">
    <property type="entry name" value="ACYLPHOSPHATASE-RELATED"/>
    <property type="match status" value="1"/>
</dbReference>
<dbReference type="HOGENOM" id="CLU_141932_0_1_1"/>
<keyword evidence="9" id="KW-1185">Reference proteome</keyword>
<dbReference type="PRINTS" id="PR00112">
    <property type="entry name" value="ACYLPHPHTASE"/>
</dbReference>
<evidence type="ECO:0000313" key="9">
    <source>
        <dbReference type="Proteomes" id="UP000030746"/>
    </source>
</evidence>
<dbReference type="STRING" id="225164.V3ZM27"/>